<name>A0ABT2W4P6_9FLAO</name>
<dbReference type="RefSeq" id="WP_263002633.1">
    <property type="nucleotide sequence ID" value="NZ_JAOTEM010000002.1"/>
</dbReference>
<protein>
    <submittedName>
        <fullName evidence="1">Uncharacterized protein</fullName>
    </submittedName>
</protein>
<proteinExistence type="predicted"/>
<dbReference type="EMBL" id="JAOTEM010000002">
    <property type="protein sequence ID" value="MCU7617185.1"/>
    <property type="molecule type" value="Genomic_DNA"/>
</dbReference>
<evidence type="ECO:0000313" key="2">
    <source>
        <dbReference type="Proteomes" id="UP001208649"/>
    </source>
</evidence>
<reference evidence="2" key="1">
    <citation type="submission" date="2023-07" db="EMBL/GenBank/DDBJ databases">
        <title>Chryseobacterium sp. strain PBS4-4 Genome sequencing and assembly.</title>
        <authorList>
            <person name="Jung Y."/>
        </authorList>
    </citation>
    <scope>NUCLEOTIDE SEQUENCE [LARGE SCALE GENOMIC DNA]</scope>
    <source>
        <strain evidence="2">PBS4-4</strain>
    </source>
</reference>
<keyword evidence="2" id="KW-1185">Reference proteome</keyword>
<gene>
    <name evidence="1" type="ORF">NZ698_08245</name>
</gene>
<dbReference type="Proteomes" id="UP001208649">
    <property type="component" value="Unassembled WGS sequence"/>
</dbReference>
<accession>A0ABT2W4P6</accession>
<organism evidence="1 2">
    <name type="scientific">Chryseobacterium edaphi</name>
    <dbReference type="NCBI Taxonomy" id="2976532"/>
    <lineage>
        <taxon>Bacteria</taxon>
        <taxon>Pseudomonadati</taxon>
        <taxon>Bacteroidota</taxon>
        <taxon>Flavobacteriia</taxon>
        <taxon>Flavobacteriales</taxon>
        <taxon>Weeksellaceae</taxon>
        <taxon>Chryseobacterium group</taxon>
        <taxon>Chryseobacterium</taxon>
    </lineage>
</organism>
<sequence>MKYYNLHINCKNKETYKKITNLLGVKPIVFDESKHEEFETWTYQLTQKEKDKPIDFINMFLDILEPNFVALKKLDIEKSDILFWLVYEYKHQCNMEFHPKEMLRLGNSEICLNIDCFDENKVET</sequence>
<evidence type="ECO:0000313" key="1">
    <source>
        <dbReference type="EMBL" id="MCU7617185.1"/>
    </source>
</evidence>
<comment type="caution">
    <text evidence="1">The sequence shown here is derived from an EMBL/GenBank/DDBJ whole genome shotgun (WGS) entry which is preliminary data.</text>
</comment>